<feature type="region of interest" description="Disordered" evidence="4">
    <location>
        <begin position="316"/>
        <end position="432"/>
    </location>
</feature>
<dbReference type="EMBL" id="KN838554">
    <property type="protein sequence ID" value="KIK06231.1"/>
    <property type="molecule type" value="Genomic_DNA"/>
</dbReference>
<feature type="region of interest" description="Disordered" evidence="4">
    <location>
        <begin position="572"/>
        <end position="594"/>
    </location>
</feature>
<feature type="compositionally biased region" description="Low complexity" evidence="4">
    <location>
        <begin position="56"/>
        <end position="69"/>
    </location>
</feature>
<protein>
    <recommendedName>
        <fullName evidence="5">NOT2/NOT3/NOT5 C-terminal domain-containing protein</fullName>
    </recommendedName>
</protein>
<proteinExistence type="inferred from homology"/>
<dbReference type="Pfam" id="PF04153">
    <property type="entry name" value="NOT2_3_5_C"/>
    <property type="match status" value="1"/>
</dbReference>
<reference evidence="6 7" key="1">
    <citation type="submission" date="2014-04" db="EMBL/GenBank/DDBJ databases">
        <authorList>
            <consortium name="DOE Joint Genome Institute"/>
            <person name="Kuo A."/>
            <person name="Kohler A."/>
            <person name="Nagy L.G."/>
            <person name="Floudas D."/>
            <person name="Copeland A."/>
            <person name="Barry K.W."/>
            <person name="Cichocki N."/>
            <person name="Veneault-Fourrey C."/>
            <person name="LaButti K."/>
            <person name="Lindquist E.A."/>
            <person name="Lipzen A."/>
            <person name="Lundell T."/>
            <person name="Morin E."/>
            <person name="Murat C."/>
            <person name="Sun H."/>
            <person name="Tunlid A."/>
            <person name="Henrissat B."/>
            <person name="Grigoriev I.V."/>
            <person name="Hibbett D.S."/>
            <person name="Martin F."/>
            <person name="Nordberg H.P."/>
            <person name="Cantor M.N."/>
            <person name="Hua S.X."/>
        </authorList>
    </citation>
    <scope>NUCLEOTIDE SEQUENCE [LARGE SCALE GENOMIC DNA]</scope>
    <source>
        <strain evidence="6 7">LaAM-08-1</strain>
    </source>
</reference>
<evidence type="ECO:0000313" key="7">
    <source>
        <dbReference type="Proteomes" id="UP000054477"/>
    </source>
</evidence>
<feature type="compositionally biased region" description="Low complexity" evidence="4">
    <location>
        <begin position="89"/>
        <end position="109"/>
    </location>
</feature>
<keyword evidence="3" id="KW-0804">Transcription</keyword>
<dbReference type="OrthoDB" id="25391at2759"/>
<dbReference type="InterPro" id="IPR007282">
    <property type="entry name" value="NOT2/3/5_C"/>
</dbReference>
<dbReference type="STRING" id="1095629.A0A0C9XMB0"/>
<evidence type="ECO:0000256" key="1">
    <source>
        <dbReference type="ARBA" id="ARBA00007682"/>
    </source>
</evidence>
<evidence type="ECO:0000256" key="4">
    <source>
        <dbReference type="SAM" id="MobiDB-lite"/>
    </source>
</evidence>
<reference evidence="7" key="2">
    <citation type="submission" date="2015-01" db="EMBL/GenBank/DDBJ databases">
        <title>Evolutionary Origins and Diversification of the Mycorrhizal Mutualists.</title>
        <authorList>
            <consortium name="DOE Joint Genome Institute"/>
            <consortium name="Mycorrhizal Genomics Consortium"/>
            <person name="Kohler A."/>
            <person name="Kuo A."/>
            <person name="Nagy L.G."/>
            <person name="Floudas D."/>
            <person name="Copeland A."/>
            <person name="Barry K.W."/>
            <person name="Cichocki N."/>
            <person name="Veneault-Fourrey C."/>
            <person name="LaButti K."/>
            <person name="Lindquist E.A."/>
            <person name="Lipzen A."/>
            <person name="Lundell T."/>
            <person name="Morin E."/>
            <person name="Murat C."/>
            <person name="Riley R."/>
            <person name="Ohm R."/>
            <person name="Sun H."/>
            <person name="Tunlid A."/>
            <person name="Henrissat B."/>
            <person name="Grigoriev I.V."/>
            <person name="Hibbett D.S."/>
            <person name="Martin F."/>
        </authorList>
    </citation>
    <scope>NUCLEOTIDE SEQUENCE [LARGE SCALE GENOMIC DNA]</scope>
    <source>
        <strain evidence="7">LaAM-08-1</strain>
    </source>
</reference>
<feature type="region of interest" description="Disordered" evidence="4">
    <location>
        <begin position="630"/>
        <end position="665"/>
    </location>
</feature>
<organism evidence="6 7">
    <name type="scientific">Laccaria amethystina LaAM-08-1</name>
    <dbReference type="NCBI Taxonomy" id="1095629"/>
    <lineage>
        <taxon>Eukaryota</taxon>
        <taxon>Fungi</taxon>
        <taxon>Dikarya</taxon>
        <taxon>Basidiomycota</taxon>
        <taxon>Agaricomycotina</taxon>
        <taxon>Agaricomycetes</taxon>
        <taxon>Agaricomycetidae</taxon>
        <taxon>Agaricales</taxon>
        <taxon>Agaricineae</taxon>
        <taxon>Hydnangiaceae</taxon>
        <taxon>Laccaria</taxon>
    </lineage>
</organism>
<feature type="compositionally biased region" description="Polar residues" evidence="4">
    <location>
        <begin position="70"/>
        <end position="83"/>
    </location>
</feature>
<feature type="compositionally biased region" description="Low complexity" evidence="4">
    <location>
        <begin position="630"/>
        <end position="654"/>
    </location>
</feature>
<feature type="compositionally biased region" description="Polar residues" evidence="4">
    <location>
        <begin position="247"/>
        <end position="259"/>
    </location>
</feature>
<dbReference type="Gene3D" id="2.30.30.1020">
    <property type="entry name" value="CCR4-NOT complex subunit 2/3/5, C-terminal domain"/>
    <property type="match status" value="1"/>
</dbReference>
<dbReference type="GO" id="GO:0006355">
    <property type="term" value="P:regulation of DNA-templated transcription"/>
    <property type="evidence" value="ECO:0007669"/>
    <property type="project" value="InterPro"/>
</dbReference>
<dbReference type="InterPro" id="IPR040168">
    <property type="entry name" value="Not2/3/5"/>
</dbReference>
<gene>
    <name evidence="6" type="ORF">K443DRAFT_674516</name>
</gene>
<feature type="compositionally biased region" description="Low complexity" evidence="4">
    <location>
        <begin position="262"/>
        <end position="281"/>
    </location>
</feature>
<dbReference type="GO" id="GO:0030015">
    <property type="term" value="C:CCR4-NOT core complex"/>
    <property type="evidence" value="ECO:0007669"/>
    <property type="project" value="InterPro"/>
</dbReference>
<feature type="compositionally biased region" description="Low complexity" evidence="4">
    <location>
        <begin position="151"/>
        <end position="163"/>
    </location>
</feature>
<keyword evidence="2" id="KW-0805">Transcription regulation</keyword>
<feature type="compositionally biased region" description="Polar residues" evidence="4">
    <location>
        <begin position="418"/>
        <end position="432"/>
    </location>
</feature>
<dbReference type="InterPro" id="IPR038635">
    <property type="entry name" value="CCR4-NOT_su2/3/5_C_sf"/>
</dbReference>
<feature type="region of interest" description="Disordered" evidence="4">
    <location>
        <begin position="1"/>
        <end position="171"/>
    </location>
</feature>
<feature type="compositionally biased region" description="Low complexity" evidence="4">
    <location>
        <begin position="219"/>
        <end position="236"/>
    </location>
</feature>
<evidence type="ECO:0000313" key="6">
    <source>
        <dbReference type="EMBL" id="KIK06231.1"/>
    </source>
</evidence>
<dbReference type="GO" id="GO:0000289">
    <property type="term" value="P:nuclear-transcribed mRNA poly(A) tail shortening"/>
    <property type="evidence" value="ECO:0007669"/>
    <property type="project" value="UniProtKB-ARBA"/>
</dbReference>
<feature type="region of interest" description="Disordered" evidence="4">
    <location>
        <begin position="201"/>
        <end position="301"/>
    </location>
</feature>
<evidence type="ECO:0000256" key="3">
    <source>
        <dbReference type="ARBA" id="ARBA00023163"/>
    </source>
</evidence>
<name>A0A0C9XMB0_9AGAR</name>
<dbReference type="HOGENOM" id="CLU_028051_1_0_1"/>
<feature type="compositionally biased region" description="Pro residues" evidence="4">
    <location>
        <begin position="346"/>
        <end position="355"/>
    </location>
</feature>
<comment type="similarity">
    <text evidence="1">Belongs to the CNOT2/3/5 family.</text>
</comment>
<accession>A0A0C9XMB0</accession>
<evidence type="ECO:0000259" key="5">
    <source>
        <dbReference type="Pfam" id="PF04153"/>
    </source>
</evidence>
<feature type="compositionally biased region" description="Polar residues" evidence="4">
    <location>
        <begin position="655"/>
        <end position="665"/>
    </location>
</feature>
<sequence length="665" mass="69821">MQRPGQPQQRAPSLAAQPGLASQFRPQYPSYGMPPRNVLQATGGYVPSLQPNTHRTATQQSQVQTITSQPASNFLQARGQSSYGFGGALSQHQQSSALQQQLSSQQQQQTNGTSSSMPPHIAQPSGLGTPPSVSSTSEVGLDPNDFPALGSTPTNNATTSSNNGTVAGPTTSYASQAGTGVLLGGTGVGTGVGTIGGGSGSVTQARDFTPDDFPALGGQSQTSQSQNSLQSQLSSQDNPSHPPGLNGFQSSEQHRQNPLSALGGTLQPGTPGLLNLGTTQTRNVHPGFQQQSQTEAEKQQQRNNYSLKLNQASHAAWNSPNLNPSSQSQQLSGAASSQNGQSTHPTAPPGVPPPTSGSLSQLATHASGTVASTAVPTSAPPPYTSNGLAPGDPNTTNPNHNGNTHPSNPTPNPNPTSLQANSTSHLQHPQTPAQQVLISAADRWGLLALIAMMRNANLDADHGLSSIGTDLGTMGLDMGYPGNLYSTFITPWADQSAARSVEPDFNLPACYLSVQAPPPGPIKAAMFSDETLFFMFYSHPRDALQEIAAQELWNRNWRYHKELRLWITKESGTSPSQKVQGGAGEQGQYTFWDPENWGKERKGMTVLYTDLEEKSIPAFVPGPGLVLAPQTTGQGQAASQQVQQGQQGQVPTSQRGSFQMSIPGL</sequence>
<dbReference type="AlphaFoldDB" id="A0A0C9XMB0"/>
<feature type="compositionally biased region" description="Low complexity" evidence="4">
    <location>
        <begin position="390"/>
        <end position="407"/>
    </location>
</feature>
<feature type="compositionally biased region" description="Low complexity" evidence="4">
    <location>
        <begin position="318"/>
        <end position="345"/>
    </location>
</feature>
<feature type="domain" description="NOT2/NOT3/NOT5 C-terminal" evidence="5">
    <location>
        <begin position="485"/>
        <end position="610"/>
    </location>
</feature>
<keyword evidence="7" id="KW-1185">Reference proteome</keyword>
<evidence type="ECO:0000256" key="2">
    <source>
        <dbReference type="ARBA" id="ARBA00023015"/>
    </source>
</evidence>
<feature type="compositionally biased region" description="Low complexity" evidence="4">
    <location>
        <begin position="366"/>
        <end position="377"/>
    </location>
</feature>
<dbReference type="Proteomes" id="UP000054477">
    <property type="component" value="Unassembled WGS sequence"/>
</dbReference>
<dbReference type="PANTHER" id="PTHR23326">
    <property type="entry name" value="CCR4 NOT-RELATED"/>
    <property type="match status" value="1"/>
</dbReference>
<feature type="compositionally biased region" description="Polar residues" evidence="4">
    <location>
        <begin position="1"/>
        <end position="11"/>
    </location>
</feature>